<dbReference type="PRINTS" id="PR00465">
    <property type="entry name" value="EP450IV"/>
</dbReference>
<protein>
    <recommendedName>
        <fullName evidence="18">Cytochrome P450</fullName>
    </recommendedName>
</protein>
<evidence type="ECO:0000256" key="1">
    <source>
        <dbReference type="ARBA" id="ARBA00001971"/>
    </source>
</evidence>
<keyword evidence="6 14" id="KW-0349">Heme</keyword>
<keyword evidence="12 15" id="KW-0503">Monooxygenase</keyword>
<evidence type="ECO:0000256" key="15">
    <source>
        <dbReference type="RuleBase" id="RU000461"/>
    </source>
</evidence>
<accession>A0ABD1DZ57</accession>
<keyword evidence="10 15" id="KW-0560">Oxidoreductase</keyword>
<evidence type="ECO:0000256" key="7">
    <source>
        <dbReference type="ARBA" id="ARBA00022723"/>
    </source>
</evidence>
<evidence type="ECO:0000313" key="17">
    <source>
        <dbReference type="Proteomes" id="UP001562425"/>
    </source>
</evidence>
<dbReference type="Gene3D" id="1.10.630.10">
    <property type="entry name" value="Cytochrome P450"/>
    <property type="match status" value="2"/>
</dbReference>
<evidence type="ECO:0000256" key="6">
    <source>
        <dbReference type="ARBA" id="ARBA00022617"/>
    </source>
</evidence>
<reference evidence="16 17" key="1">
    <citation type="submission" date="2024-05" db="EMBL/GenBank/DDBJ databases">
        <title>Culex pipiens pipiens assembly and annotation.</title>
        <authorList>
            <person name="Alout H."/>
            <person name="Durand T."/>
        </authorList>
    </citation>
    <scope>NUCLEOTIDE SEQUENCE [LARGE SCALE GENOMIC DNA]</scope>
    <source>
        <strain evidence="16">HA-2024</strain>
        <tissue evidence="16">Whole body</tissue>
    </source>
</reference>
<dbReference type="InterPro" id="IPR036396">
    <property type="entry name" value="Cyt_P450_sf"/>
</dbReference>
<evidence type="ECO:0000256" key="12">
    <source>
        <dbReference type="ARBA" id="ARBA00023033"/>
    </source>
</evidence>
<gene>
    <name evidence="16" type="ORF">pipiens_018911</name>
</gene>
<evidence type="ECO:0000256" key="10">
    <source>
        <dbReference type="ARBA" id="ARBA00023002"/>
    </source>
</evidence>
<comment type="function">
    <text evidence="2">May be involved in the metabolism of insect hormones and in the breakdown of synthetic insecticides.</text>
</comment>
<comment type="similarity">
    <text evidence="5 15">Belongs to the cytochrome P450 family.</text>
</comment>
<evidence type="ECO:0000256" key="8">
    <source>
        <dbReference type="ARBA" id="ARBA00022824"/>
    </source>
</evidence>
<evidence type="ECO:0000256" key="5">
    <source>
        <dbReference type="ARBA" id="ARBA00010617"/>
    </source>
</evidence>
<keyword evidence="7 14" id="KW-0479">Metal-binding</keyword>
<dbReference type="PROSITE" id="PS00086">
    <property type="entry name" value="CYTOCHROME_P450"/>
    <property type="match status" value="1"/>
</dbReference>
<evidence type="ECO:0000256" key="2">
    <source>
        <dbReference type="ARBA" id="ARBA00003690"/>
    </source>
</evidence>
<dbReference type="GO" id="GO:0004497">
    <property type="term" value="F:monooxygenase activity"/>
    <property type="evidence" value="ECO:0007669"/>
    <property type="project" value="UniProtKB-KW"/>
</dbReference>
<name>A0ABD1DZ57_CULPP</name>
<proteinExistence type="inferred from homology"/>
<evidence type="ECO:0000256" key="13">
    <source>
        <dbReference type="ARBA" id="ARBA00023136"/>
    </source>
</evidence>
<evidence type="ECO:0000256" key="9">
    <source>
        <dbReference type="ARBA" id="ARBA00022848"/>
    </source>
</evidence>
<dbReference type="GO" id="GO:0005789">
    <property type="term" value="C:endoplasmic reticulum membrane"/>
    <property type="evidence" value="ECO:0007669"/>
    <property type="project" value="UniProtKB-SubCell"/>
</dbReference>
<evidence type="ECO:0000256" key="14">
    <source>
        <dbReference type="PIRSR" id="PIRSR602403-1"/>
    </source>
</evidence>
<dbReference type="GO" id="GO:0046872">
    <property type="term" value="F:metal ion binding"/>
    <property type="evidence" value="ECO:0007669"/>
    <property type="project" value="UniProtKB-KW"/>
</dbReference>
<dbReference type="PANTHER" id="PTHR24292:SF100">
    <property type="entry name" value="CYTOCHROME P450 6A16, ISOFORM B-RELATED"/>
    <property type="match status" value="1"/>
</dbReference>
<dbReference type="Proteomes" id="UP001562425">
    <property type="component" value="Unassembled WGS sequence"/>
</dbReference>
<feature type="binding site" description="axial binding residue" evidence="14">
    <location>
        <position position="332"/>
    </location>
    <ligand>
        <name>heme</name>
        <dbReference type="ChEBI" id="CHEBI:30413"/>
    </ligand>
    <ligandPart>
        <name>Fe</name>
        <dbReference type="ChEBI" id="CHEBI:18248"/>
    </ligandPart>
</feature>
<dbReference type="AlphaFoldDB" id="A0ABD1DZ57"/>
<dbReference type="EMBL" id="JBEHCU010000469">
    <property type="protein sequence ID" value="KAL1404390.1"/>
    <property type="molecule type" value="Genomic_DNA"/>
</dbReference>
<evidence type="ECO:0000256" key="3">
    <source>
        <dbReference type="ARBA" id="ARBA00004174"/>
    </source>
</evidence>
<dbReference type="PANTHER" id="PTHR24292">
    <property type="entry name" value="CYTOCHROME P450"/>
    <property type="match status" value="1"/>
</dbReference>
<keyword evidence="17" id="KW-1185">Reference proteome</keyword>
<dbReference type="InterPro" id="IPR050476">
    <property type="entry name" value="Insect_CytP450_Detox"/>
</dbReference>
<dbReference type="SUPFAM" id="SSF48264">
    <property type="entry name" value="Cytochrome P450"/>
    <property type="match status" value="1"/>
</dbReference>
<comment type="cofactor">
    <cofactor evidence="1 14">
        <name>heme</name>
        <dbReference type="ChEBI" id="CHEBI:30413"/>
    </cofactor>
</comment>
<evidence type="ECO:0000256" key="4">
    <source>
        <dbReference type="ARBA" id="ARBA00004406"/>
    </source>
</evidence>
<evidence type="ECO:0000313" key="16">
    <source>
        <dbReference type="EMBL" id="KAL1404390.1"/>
    </source>
</evidence>
<evidence type="ECO:0000256" key="11">
    <source>
        <dbReference type="ARBA" id="ARBA00023004"/>
    </source>
</evidence>
<comment type="subcellular location">
    <subcellularLocation>
        <location evidence="4">Endoplasmic reticulum membrane</location>
        <topology evidence="4">Peripheral membrane protein</topology>
    </subcellularLocation>
    <subcellularLocation>
        <location evidence="3">Microsome membrane</location>
        <topology evidence="3">Peripheral membrane protein</topology>
    </subcellularLocation>
</comment>
<dbReference type="InterPro" id="IPR002403">
    <property type="entry name" value="Cyt_P450_E_grp-IV"/>
</dbReference>
<comment type="caution">
    <text evidence="16">The sequence shown here is derived from an EMBL/GenBank/DDBJ whole genome shotgun (WGS) entry which is preliminary data.</text>
</comment>
<keyword evidence="9" id="KW-0492">Microsome</keyword>
<organism evidence="16 17">
    <name type="scientific">Culex pipiens pipiens</name>
    <name type="common">Northern house mosquito</name>
    <dbReference type="NCBI Taxonomy" id="38569"/>
    <lineage>
        <taxon>Eukaryota</taxon>
        <taxon>Metazoa</taxon>
        <taxon>Ecdysozoa</taxon>
        <taxon>Arthropoda</taxon>
        <taxon>Hexapoda</taxon>
        <taxon>Insecta</taxon>
        <taxon>Pterygota</taxon>
        <taxon>Neoptera</taxon>
        <taxon>Endopterygota</taxon>
        <taxon>Diptera</taxon>
        <taxon>Nematocera</taxon>
        <taxon>Culicoidea</taxon>
        <taxon>Culicidae</taxon>
        <taxon>Culicinae</taxon>
        <taxon>Culicini</taxon>
        <taxon>Culex</taxon>
        <taxon>Culex</taxon>
    </lineage>
</organism>
<evidence type="ECO:0008006" key="18">
    <source>
        <dbReference type="Google" id="ProtNLM"/>
    </source>
</evidence>
<keyword evidence="13" id="KW-0472">Membrane</keyword>
<keyword evidence="11 14" id="KW-0408">Iron</keyword>
<dbReference type="InterPro" id="IPR017972">
    <property type="entry name" value="Cyt_P450_CS"/>
</dbReference>
<dbReference type="Pfam" id="PF00067">
    <property type="entry name" value="p450"/>
    <property type="match status" value="1"/>
</dbReference>
<dbReference type="PRINTS" id="PR00385">
    <property type="entry name" value="P450"/>
</dbReference>
<dbReference type="InterPro" id="IPR001128">
    <property type="entry name" value="Cyt_P450"/>
</dbReference>
<keyword evidence="8" id="KW-0256">Endoplasmic reticulum</keyword>
<sequence>MFLVIFFVISLLTLAYRAFRYRLTYWTRHGIPQLQPAIPFGDFGPVFRQKRFYGELLQDLYLQSKHLPLVGIYLTFRPVLIAVDPELIKAILVRDADCFSDRGRWQGGAVAVDGFNLMRIAFYFLAPKFKNWLGIKFVDSVVESFMISMVRKISEHREHEKGDQDLIQMLLELRSSDLALKDEIVAAHALFFIIGSYEASTTTTSFCLYELAKNVDIQQKAQQEIDSVISKEEGELTVENLADMRYVDCCINETYRKYPQCQSCSEDVPRTTSCRNTTSQSPSGSTVVIPLLGLANDPEFFPNPEAFLPERFENKPDYGLPFYPFGAGPRSCIAKRLGHLQTKVALVMLLAKFDIALANPDAASVRFDPKFFITKAVGGLNLVFTKRD</sequence>